<dbReference type="InterPro" id="IPR005516">
    <property type="entry name" value="Remorin_C"/>
</dbReference>
<comment type="similarity">
    <text evidence="1">Belongs to the remorin family.</text>
</comment>
<dbReference type="AlphaFoldDB" id="A0A175YH19"/>
<dbReference type="EMBL" id="LNRQ01000009">
    <property type="protein sequence ID" value="KZM82458.1"/>
    <property type="molecule type" value="Genomic_DNA"/>
</dbReference>
<feature type="chain" id="PRO_5008044558" description="Remorin C-terminal domain-containing protein" evidence="3">
    <location>
        <begin position="24"/>
        <end position="340"/>
    </location>
</feature>
<protein>
    <recommendedName>
        <fullName evidence="4">Remorin C-terminal domain-containing protein</fullName>
    </recommendedName>
</protein>
<evidence type="ECO:0000259" key="4">
    <source>
        <dbReference type="Pfam" id="PF03763"/>
    </source>
</evidence>
<accession>A0A175YH19</accession>
<gene>
    <name evidence="5" type="ORF">DCAR_030027</name>
</gene>
<reference evidence="5" key="1">
    <citation type="journal article" date="2016" name="Nat. Genet.">
        <title>A high-quality carrot genome assembly provides new insights into carotenoid accumulation and asterid genome evolution.</title>
        <authorList>
            <person name="Iorizzo M."/>
            <person name="Ellison S."/>
            <person name="Senalik D."/>
            <person name="Zeng P."/>
            <person name="Satapoomin P."/>
            <person name="Huang J."/>
            <person name="Bowman M."/>
            <person name="Iovene M."/>
            <person name="Sanseverino W."/>
            <person name="Cavagnaro P."/>
            <person name="Yildiz M."/>
            <person name="Macko-Podgorni A."/>
            <person name="Moranska E."/>
            <person name="Grzebelus E."/>
            <person name="Grzebelus D."/>
            <person name="Ashrafi H."/>
            <person name="Zheng Z."/>
            <person name="Cheng S."/>
            <person name="Spooner D."/>
            <person name="Van Deynze A."/>
            <person name="Simon P."/>
        </authorList>
    </citation>
    <scope>NUCLEOTIDE SEQUENCE [LARGE SCALE GENOMIC DNA]</scope>
    <source>
        <tissue evidence="5">Leaf</tissue>
    </source>
</reference>
<organism evidence="5">
    <name type="scientific">Daucus carota subsp. sativus</name>
    <name type="common">Carrot</name>
    <dbReference type="NCBI Taxonomy" id="79200"/>
    <lineage>
        <taxon>Eukaryota</taxon>
        <taxon>Viridiplantae</taxon>
        <taxon>Streptophyta</taxon>
        <taxon>Embryophyta</taxon>
        <taxon>Tracheophyta</taxon>
        <taxon>Spermatophyta</taxon>
        <taxon>Magnoliopsida</taxon>
        <taxon>eudicotyledons</taxon>
        <taxon>Gunneridae</taxon>
        <taxon>Pentapetalae</taxon>
        <taxon>asterids</taxon>
        <taxon>campanulids</taxon>
        <taxon>Apiales</taxon>
        <taxon>Apiaceae</taxon>
        <taxon>Apioideae</taxon>
        <taxon>Scandiceae</taxon>
        <taxon>Daucinae</taxon>
        <taxon>Daucus</taxon>
        <taxon>Daucus sect. Daucus</taxon>
    </lineage>
</organism>
<feature type="signal peptide" evidence="3">
    <location>
        <begin position="1"/>
        <end position="23"/>
    </location>
</feature>
<keyword evidence="3" id="KW-0732">Signal</keyword>
<dbReference type="Pfam" id="PF03763">
    <property type="entry name" value="Remorin_C"/>
    <property type="match status" value="1"/>
</dbReference>
<feature type="coiled-coil region" evidence="2">
    <location>
        <begin position="171"/>
        <end position="217"/>
    </location>
</feature>
<name>A0A175YH19_DAUCS</name>
<feature type="domain" description="Remorin C-terminal" evidence="4">
    <location>
        <begin position="160"/>
        <end position="246"/>
    </location>
</feature>
<dbReference type="Gene3D" id="3.80.10.10">
    <property type="entry name" value="Ribonuclease Inhibitor"/>
    <property type="match status" value="1"/>
</dbReference>
<dbReference type="Gramene" id="KZM82458">
    <property type="protein sequence ID" value="KZM82458"/>
    <property type="gene ID" value="DCAR_030027"/>
</dbReference>
<evidence type="ECO:0000256" key="3">
    <source>
        <dbReference type="SAM" id="SignalP"/>
    </source>
</evidence>
<proteinExistence type="inferred from homology"/>
<sequence length="340" mass="38585">MGPQILMILPVFVFLMLYKPTKFLYSPQIISWTMYSDSAEYPAAVAAAVYAITIRDSSMDTQDRDDPASRILTTIRSRSEGTNVNIQENVVATVPSSGRSPTANKRFNSIAAVESENSEPKKTGVSNLWINKNQTFADKNVYNSGTGNLDSTFLRTEYQSAETDAWEKAEMAKITERYEVLNETILQWESKEKTAAKRKLDKKESELEKKRAKAMQHYRTKVAMIDQIAGGARTKAEENRRQEEVQKQSLLHFKSSLIEFYETSDSTLFGLESWKSSSDCCTWNRVVCSLHSHDITALRLTLLPPPDNDYVLDIDSTMLDPIQIGNQTKSRQFVINDNKF</sequence>
<comment type="caution">
    <text evidence="5">The sequence shown here is derived from an EMBL/GenBank/DDBJ whole genome shotgun (WGS) entry which is preliminary data.</text>
</comment>
<evidence type="ECO:0000256" key="2">
    <source>
        <dbReference type="SAM" id="Coils"/>
    </source>
</evidence>
<keyword evidence="2" id="KW-0175">Coiled coil</keyword>
<dbReference type="STRING" id="79200.A0A175YH19"/>
<dbReference type="InterPro" id="IPR032675">
    <property type="entry name" value="LRR_dom_sf"/>
</dbReference>
<evidence type="ECO:0000313" key="5">
    <source>
        <dbReference type="EMBL" id="KZM82458.1"/>
    </source>
</evidence>
<evidence type="ECO:0000256" key="1">
    <source>
        <dbReference type="ARBA" id="ARBA00005711"/>
    </source>
</evidence>
<dbReference type="PANTHER" id="PTHR31471">
    <property type="entry name" value="OS02G0116800 PROTEIN"/>
    <property type="match status" value="1"/>
</dbReference>
<dbReference type="PANTHER" id="PTHR31471:SF51">
    <property type="entry name" value="REMORIN FAMILY PROTEIN"/>
    <property type="match status" value="1"/>
</dbReference>